<keyword evidence="5" id="KW-1185">Reference proteome</keyword>
<comment type="function">
    <text evidence="3">Required for maturation of urease via the functional incorporation of the urease nickel metallocenter.</text>
</comment>
<dbReference type="HAMAP" id="MF_01385">
    <property type="entry name" value="UreF"/>
    <property type="match status" value="1"/>
</dbReference>
<comment type="subcellular location">
    <subcellularLocation>
        <location evidence="3">Cytoplasm</location>
    </subcellularLocation>
</comment>
<evidence type="ECO:0000256" key="3">
    <source>
        <dbReference type="HAMAP-Rule" id="MF_01385"/>
    </source>
</evidence>
<protein>
    <recommendedName>
        <fullName evidence="3">Urease accessory protein UreF</fullName>
    </recommendedName>
</protein>
<dbReference type="EMBL" id="VHSG01000025">
    <property type="protein sequence ID" value="TQV70222.1"/>
    <property type="molecule type" value="Genomic_DNA"/>
</dbReference>
<keyword evidence="1 3" id="KW-0996">Nickel insertion</keyword>
<proteinExistence type="inferred from homology"/>
<dbReference type="PANTHER" id="PTHR33620:SF1">
    <property type="entry name" value="UREASE ACCESSORY PROTEIN F"/>
    <property type="match status" value="1"/>
</dbReference>
<comment type="caution">
    <text evidence="4">The sequence shown here is derived from an EMBL/GenBank/DDBJ whole genome shotgun (WGS) entry which is preliminary data.</text>
</comment>
<dbReference type="AlphaFoldDB" id="A0A545SZ22"/>
<dbReference type="GO" id="GO:0016151">
    <property type="term" value="F:nickel cation binding"/>
    <property type="evidence" value="ECO:0007669"/>
    <property type="project" value="UniProtKB-UniRule"/>
</dbReference>
<dbReference type="GO" id="GO:0005737">
    <property type="term" value="C:cytoplasm"/>
    <property type="evidence" value="ECO:0007669"/>
    <property type="project" value="UniProtKB-SubCell"/>
</dbReference>
<keyword evidence="2 3" id="KW-0143">Chaperone</keyword>
<evidence type="ECO:0000256" key="1">
    <source>
        <dbReference type="ARBA" id="ARBA00022988"/>
    </source>
</evidence>
<dbReference type="Proteomes" id="UP000319732">
    <property type="component" value="Unassembled WGS sequence"/>
</dbReference>
<comment type="similarity">
    <text evidence="3">Belongs to the UreF family.</text>
</comment>
<dbReference type="InterPro" id="IPR038277">
    <property type="entry name" value="UreF_sf"/>
</dbReference>
<keyword evidence="3" id="KW-0963">Cytoplasm</keyword>
<dbReference type="InterPro" id="IPR002639">
    <property type="entry name" value="UreF"/>
</dbReference>
<name>A0A545SZ22_9GAMM</name>
<sequence>MTITTTDTGLLRLLQLSSAALPVGGYAFSQGLEQAVERGWVDSAGSAREWLSVQLAESLARVDLPLLLRQWHAVTTGDLQAQQHWNAYALACRETAELRLTDTAMGEALRKLLRQLEALNPEPAVETISFVTAFALAAGYWDLERRACCCGFAWSWLENQVAAATKLVPLGQTSAQRILGALIAEVPQAIDLALSIEDGEIGASLPGVAMASAGHEVQYSRLFRS</sequence>
<reference evidence="4 5" key="1">
    <citation type="submission" date="2019-06" db="EMBL/GenBank/DDBJ databases">
        <title>Whole genome sequence for Cellvibrionaceae sp. R142.</title>
        <authorList>
            <person name="Wang G."/>
        </authorList>
    </citation>
    <scope>NUCLEOTIDE SEQUENCE [LARGE SCALE GENOMIC DNA]</scope>
    <source>
        <strain evidence="4 5">R142</strain>
    </source>
</reference>
<evidence type="ECO:0000313" key="5">
    <source>
        <dbReference type="Proteomes" id="UP000319732"/>
    </source>
</evidence>
<gene>
    <name evidence="3" type="primary">ureF</name>
    <name evidence="4" type="ORF">FKG94_21640</name>
</gene>
<dbReference type="OrthoDB" id="9798772at2"/>
<dbReference type="PANTHER" id="PTHR33620">
    <property type="entry name" value="UREASE ACCESSORY PROTEIN F"/>
    <property type="match status" value="1"/>
</dbReference>
<evidence type="ECO:0000313" key="4">
    <source>
        <dbReference type="EMBL" id="TQV70222.1"/>
    </source>
</evidence>
<accession>A0A545SZ22</accession>
<dbReference type="Pfam" id="PF01730">
    <property type="entry name" value="UreF"/>
    <property type="match status" value="1"/>
</dbReference>
<dbReference type="PIRSF" id="PIRSF009467">
    <property type="entry name" value="Ureas_acces_UreF"/>
    <property type="match status" value="1"/>
</dbReference>
<dbReference type="Gene3D" id="1.10.4190.10">
    <property type="entry name" value="Urease accessory protein UreF"/>
    <property type="match status" value="1"/>
</dbReference>
<evidence type="ECO:0000256" key="2">
    <source>
        <dbReference type="ARBA" id="ARBA00023186"/>
    </source>
</evidence>
<organism evidence="4 5">
    <name type="scientific">Exilibacterium tricleocarpae</name>
    <dbReference type="NCBI Taxonomy" id="2591008"/>
    <lineage>
        <taxon>Bacteria</taxon>
        <taxon>Pseudomonadati</taxon>
        <taxon>Pseudomonadota</taxon>
        <taxon>Gammaproteobacteria</taxon>
        <taxon>Cellvibrionales</taxon>
        <taxon>Cellvibrionaceae</taxon>
        <taxon>Exilibacterium</taxon>
    </lineage>
</organism>
<comment type="subunit">
    <text evidence="3">UreD, UreF and UreG form a complex that acts as a GTP-hydrolysis-dependent molecular chaperone, activating the urease apoprotein by helping to assemble the nickel containing metallocenter of UreC. The UreE protein probably delivers the nickel.</text>
</comment>